<dbReference type="InterPro" id="IPR037091">
    <property type="entry name" value="Pen-bd_prot4_C_dom_sf"/>
</dbReference>
<comment type="function">
    <text evidence="1">Removes C-terminal D-alanyl residues from sugar-peptide cell wall precursors.</text>
</comment>
<dbReference type="PANTHER" id="PTHR35333">
    <property type="entry name" value="BETA-LACTAMASE"/>
    <property type="match status" value="1"/>
</dbReference>
<evidence type="ECO:0000256" key="9">
    <source>
        <dbReference type="SAM" id="Phobius"/>
    </source>
</evidence>
<feature type="signal peptide" evidence="10">
    <location>
        <begin position="1"/>
        <end position="27"/>
    </location>
</feature>
<dbReference type="InterPro" id="IPR015956">
    <property type="entry name" value="Peniciliin-bd_prot_C_sf"/>
</dbReference>
<evidence type="ECO:0000256" key="8">
    <source>
        <dbReference type="RuleBase" id="RU004016"/>
    </source>
</evidence>
<feature type="domain" description="Penicillin-binding protein 4 C-terminal" evidence="12">
    <location>
        <begin position="330"/>
        <end position="384"/>
    </location>
</feature>
<evidence type="ECO:0000256" key="2">
    <source>
        <dbReference type="ARBA" id="ARBA00007164"/>
    </source>
</evidence>
<keyword evidence="9" id="KW-0472">Membrane</keyword>
<evidence type="ECO:0000256" key="7">
    <source>
        <dbReference type="ARBA" id="ARBA00023316"/>
    </source>
</evidence>
<comment type="similarity">
    <text evidence="2 8">Belongs to the peptidase S11 family.</text>
</comment>
<reference evidence="13" key="1">
    <citation type="submission" date="2022-08" db="EMBL/GenBank/DDBJ databases">
        <title>Genome sequence of Vagococcus luciliae DSM 112651.</title>
        <authorList>
            <person name="Juan G."/>
            <person name="Anja P."/>
            <person name="Rolf D."/>
            <person name="Kampfer P."/>
            <person name="Vilcinskas A."/>
        </authorList>
    </citation>
    <scope>NUCLEOTIDE SEQUENCE</scope>
    <source>
        <strain evidence="13">G314FT</strain>
    </source>
</reference>
<evidence type="ECO:0008006" key="15">
    <source>
        <dbReference type="Google" id="ProtNLM"/>
    </source>
</evidence>
<evidence type="ECO:0000259" key="12">
    <source>
        <dbReference type="Pfam" id="PF09211"/>
    </source>
</evidence>
<dbReference type="Pfam" id="PF09211">
    <property type="entry name" value="DUF1958"/>
    <property type="match status" value="1"/>
</dbReference>
<dbReference type="SUPFAM" id="SSF56601">
    <property type="entry name" value="beta-lactamase/transpeptidase-like"/>
    <property type="match status" value="1"/>
</dbReference>
<evidence type="ECO:0000256" key="4">
    <source>
        <dbReference type="ARBA" id="ARBA00022801"/>
    </source>
</evidence>
<dbReference type="InterPro" id="IPR018044">
    <property type="entry name" value="Peptidase_S11"/>
</dbReference>
<evidence type="ECO:0000256" key="1">
    <source>
        <dbReference type="ARBA" id="ARBA00003217"/>
    </source>
</evidence>
<dbReference type="PRINTS" id="PR00725">
    <property type="entry name" value="DADACBPTASE1"/>
</dbReference>
<evidence type="ECO:0000313" key="14">
    <source>
        <dbReference type="Proteomes" id="UP001058273"/>
    </source>
</evidence>
<evidence type="ECO:0000256" key="10">
    <source>
        <dbReference type="SAM" id="SignalP"/>
    </source>
</evidence>
<keyword evidence="4" id="KW-0378">Hydrolase</keyword>
<dbReference type="Gene3D" id="2.30.140.20">
    <property type="entry name" value="Penicillin-binding protein 4, C-terminal domain"/>
    <property type="match status" value="1"/>
</dbReference>
<dbReference type="InterPro" id="IPR001967">
    <property type="entry name" value="Peptidase_S11_N"/>
</dbReference>
<dbReference type="PANTHER" id="PTHR35333:SF4">
    <property type="entry name" value="SLR0121 PROTEIN"/>
    <property type="match status" value="1"/>
</dbReference>
<feature type="chain" id="PRO_5047154762" description="Peptidase S11 D-alanyl-D-alanine carboxypeptidase A N-terminal domain-containing protein" evidence="10">
    <location>
        <begin position="28"/>
        <end position="469"/>
    </location>
</feature>
<dbReference type="InterPro" id="IPR000871">
    <property type="entry name" value="Beta-lactam_class-A"/>
</dbReference>
<evidence type="ECO:0000313" key="13">
    <source>
        <dbReference type="EMBL" id="UUV99227.1"/>
    </source>
</evidence>
<dbReference type="Gene3D" id="3.40.710.10">
    <property type="entry name" value="DD-peptidase/beta-lactamase superfamily"/>
    <property type="match status" value="1"/>
</dbReference>
<keyword evidence="9" id="KW-0812">Transmembrane</keyword>
<evidence type="ECO:0000259" key="11">
    <source>
        <dbReference type="Pfam" id="PF00768"/>
    </source>
</evidence>
<keyword evidence="9" id="KW-1133">Transmembrane helix</keyword>
<keyword evidence="6" id="KW-0573">Peptidoglycan synthesis</keyword>
<dbReference type="Proteomes" id="UP001058273">
    <property type="component" value="Chromosome"/>
</dbReference>
<evidence type="ECO:0000256" key="5">
    <source>
        <dbReference type="ARBA" id="ARBA00022960"/>
    </source>
</evidence>
<proteinExistence type="inferred from homology"/>
<name>A0ABY5NZY2_9ENTE</name>
<dbReference type="InterPro" id="IPR015294">
    <property type="entry name" value="Pen-bd_prot4_C_dom"/>
</dbReference>
<dbReference type="Pfam" id="PF00768">
    <property type="entry name" value="Peptidase_S11"/>
    <property type="match status" value="1"/>
</dbReference>
<feature type="transmembrane region" description="Helical" evidence="9">
    <location>
        <begin position="432"/>
        <end position="450"/>
    </location>
</feature>
<keyword evidence="5" id="KW-0133">Cell shape</keyword>
<gene>
    <name evidence="13" type="ORF">G314FT_13880</name>
</gene>
<organism evidence="13 14">
    <name type="scientific">Vagococcus luciliae</name>
    <dbReference type="NCBI Taxonomy" id="2920380"/>
    <lineage>
        <taxon>Bacteria</taxon>
        <taxon>Bacillati</taxon>
        <taxon>Bacillota</taxon>
        <taxon>Bacilli</taxon>
        <taxon>Lactobacillales</taxon>
        <taxon>Enterococcaceae</taxon>
        <taxon>Vagococcus</taxon>
    </lineage>
</organism>
<evidence type="ECO:0000256" key="6">
    <source>
        <dbReference type="ARBA" id="ARBA00022984"/>
    </source>
</evidence>
<dbReference type="EMBL" id="CP102451">
    <property type="protein sequence ID" value="UUV99227.1"/>
    <property type="molecule type" value="Genomic_DNA"/>
</dbReference>
<reference evidence="13" key="2">
    <citation type="submission" date="2022-08" db="EMBL/GenBank/DDBJ databases">
        <authorList>
            <person name="Poehlein A."/>
            <person name="Guzman J."/>
            <person name="Daniel R."/>
            <person name="Vilcinskas A."/>
        </authorList>
    </citation>
    <scope>NUCLEOTIDE SEQUENCE</scope>
    <source>
        <strain evidence="13">G314FT</strain>
    </source>
</reference>
<dbReference type="RefSeq" id="WP_257699852.1">
    <property type="nucleotide sequence ID" value="NZ_CP102451.1"/>
</dbReference>
<keyword evidence="14" id="KW-1185">Reference proteome</keyword>
<keyword evidence="7" id="KW-0961">Cell wall biogenesis/degradation</keyword>
<feature type="domain" description="Peptidase S11 D-alanyl-D-alanine carboxypeptidase A N-terminal" evidence="11">
    <location>
        <begin position="51"/>
        <end position="301"/>
    </location>
</feature>
<accession>A0ABY5NZY2</accession>
<evidence type="ECO:0000256" key="3">
    <source>
        <dbReference type="ARBA" id="ARBA00022729"/>
    </source>
</evidence>
<dbReference type="InterPro" id="IPR012338">
    <property type="entry name" value="Beta-lactam/transpept-like"/>
</dbReference>
<protein>
    <recommendedName>
        <fullName evidence="15">Peptidase S11 D-alanyl-D-alanine carboxypeptidase A N-terminal domain-containing protein</fullName>
    </recommendedName>
</protein>
<sequence length="469" mass="52968">MVLKKCLKRLFVGMIFFSFLFVTQVSAEEIPSMMDLINESGFTVNEADKPKGAVLIDANTGQYLWGENPDRPHNPASIMKLMVVYLVYQAIEEGKLTLDTTVEANERYVAISQIYQLSNNKIQLGASYPVRELLKMAVVPSSNVATVMLADLVEPNAVEFLNKVNQTAQELGMNDTKIVNITGAEISAFHGLYASEGIDTSSLEMNASNTTTARDLATFTYFLLSKYPDILTITNSSKVTAMTGTPFEETFDTYNYSLPGLEYSYEGVDGLKTGSSPSGGFNIDMTAKKGDLRLIAIVLGVGDWSDQTGEYKRHPFANAMLNYGFNHYEYKNILETGEHEIENKVIMTDKPLYDTVKKDKSYTLSLDDGNVLVVNRLEKISATIPVVEVSYKEKEHSVKKVLKNTPVELIALNIPTTQSEWLQTAKRFWKEIAVGFISLIFLLFLIIWYIRKRNRRKRIKERMKRYSRR</sequence>
<dbReference type="SUPFAM" id="SSF69189">
    <property type="entry name" value="Penicillin-binding protein associated domain"/>
    <property type="match status" value="1"/>
</dbReference>
<keyword evidence="3 10" id="KW-0732">Signal</keyword>